<dbReference type="Pfam" id="PF26109">
    <property type="entry name" value="WHD_BrxR"/>
    <property type="match status" value="1"/>
</dbReference>
<evidence type="ECO:0000313" key="3">
    <source>
        <dbReference type="Proteomes" id="UP000676428"/>
    </source>
</evidence>
<reference evidence="2 3" key="1">
    <citation type="journal article" date="2012" name="Int. J. Syst. Evol. Microbiol.">
        <title>Shewanella dokdonensis sp. nov., isolated from seawater.</title>
        <authorList>
            <person name="Sung H.R."/>
            <person name="Yoon J.H."/>
            <person name="Ghim S.Y."/>
        </authorList>
    </citation>
    <scope>NUCLEOTIDE SEQUENCE [LARGE SCALE GENOMIC DNA]</scope>
    <source>
        <strain evidence="2 3">DSM 23626</strain>
    </source>
</reference>
<feature type="domain" description="DNA-binding transcriptional repressor CapW winged helix-turn-helix" evidence="1">
    <location>
        <begin position="7"/>
        <end position="85"/>
    </location>
</feature>
<proteinExistence type="predicted"/>
<dbReference type="EMBL" id="CP074572">
    <property type="protein sequence ID" value="QVK24231.1"/>
    <property type="molecule type" value="Genomic_DNA"/>
</dbReference>
<gene>
    <name evidence="2" type="ORF">KHX94_06640</name>
</gene>
<evidence type="ECO:0000313" key="2">
    <source>
        <dbReference type="EMBL" id="QVK24231.1"/>
    </source>
</evidence>
<dbReference type="InterPro" id="IPR059019">
    <property type="entry name" value="WHD_CapW"/>
</dbReference>
<name>A0ABX8DJR2_9GAMM</name>
<protein>
    <recommendedName>
        <fullName evidence="1">DNA-binding transcriptional repressor CapW winged helix-turn-helix domain-containing protein</fullName>
    </recommendedName>
</protein>
<dbReference type="RefSeq" id="WP_213682837.1">
    <property type="nucleotide sequence ID" value="NZ_CP074572.1"/>
</dbReference>
<accession>A0ABX8DJR2</accession>
<evidence type="ECO:0000259" key="1">
    <source>
        <dbReference type="Pfam" id="PF26109"/>
    </source>
</evidence>
<dbReference type="Proteomes" id="UP000676428">
    <property type="component" value="Chromosome"/>
</dbReference>
<sequence>MARQLVEERLAFIEMLALWQGEVRNCEVVKQFTISRQQVYKDISQYQARYPAVLTKQMDGRYCFQDTALPIFYDGDLDTYLHWLQTNEFSPPANYLANNTWTSYPRSKDD</sequence>
<keyword evidence="3" id="KW-1185">Reference proteome</keyword>
<organism evidence="2 3">
    <name type="scientific">Shewanella dokdonensis</name>
    <dbReference type="NCBI Taxonomy" id="712036"/>
    <lineage>
        <taxon>Bacteria</taxon>
        <taxon>Pseudomonadati</taxon>
        <taxon>Pseudomonadota</taxon>
        <taxon>Gammaproteobacteria</taxon>
        <taxon>Alteromonadales</taxon>
        <taxon>Shewanellaceae</taxon>
        <taxon>Shewanella</taxon>
    </lineage>
</organism>